<dbReference type="Proteomes" id="UP000651977">
    <property type="component" value="Unassembled WGS sequence"/>
</dbReference>
<comment type="similarity">
    <text evidence="8 9">Belongs to the TRAP transporter small permease family.</text>
</comment>
<keyword evidence="6 9" id="KW-1133">Transmembrane helix</keyword>
<keyword evidence="2 9" id="KW-0813">Transport</keyword>
<keyword evidence="7 9" id="KW-0472">Membrane</keyword>
<accession>A0ABQ1I619</accession>
<evidence type="ECO:0000256" key="7">
    <source>
        <dbReference type="ARBA" id="ARBA00023136"/>
    </source>
</evidence>
<reference evidence="12" key="1">
    <citation type="journal article" date="2019" name="Int. J. Syst. Evol. Microbiol.">
        <title>The Global Catalogue of Microorganisms (GCM) 10K type strain sequencing project: providing services to taxonomists for standard genome sequencing and annotation.</title>
        <authorList>
            <consortium name="The Broad Institute Genomics Platform"/>
            <consortium name="The Broad Institute Genome Sequencing Center for Infectious Disease"/>
            <person name="Wu L."/>
            <person name="Ma J."/>
        </authorList>
    </citation>
    <scope>NUCLEOTIDE SEQUENCE [LARGE SCALE GENOMIC DNA]</scope>
    <source>
        <strain evidence="12">CGMCC 1.10131</strain>
    </source>
</reference>
<comment type="function">
    <text evidence="9">Part of the tripartite ATP-independent periplasmic (TRAP) transport system.</text>
</comment>
<feature type="transmembrane region" description="Helical" evidence="9">
    <location>
        <begin position="52"/>
        <end position="69"/>
    </location>
</feature>
<evidence type="ECO:0000313" key="11">
    <source>
        <dbReference type="EMBL" id="GGB20290.1"/>
    </source>
</evidence>
<keyword evidence="4 9" id="KW-0997">Cell inner membrane</keyword>
<evidence type="ECO:0000256" key="2">
    <source>
        <dbReference type="ARBA" id="ARBA00022448"/>
    </source>
</evidence>
<evidence type="ECO:0000256" key="6">
    <source>
        <dbReference type="ARBA" id="ARBA00022989"/>
    </source>
</evidence>
<dbReference type="PANTHER" id="PTHR35011:SF4">
    <property type="entry name" value="SLL1102 PROTEIN"/>
    <property type="match status" value="1"/>
</dbReference>
<dbReference type="RefSeq" id="WP_229711268.1">
    <property type="nucleotide sequence ID" value="NZ_BMDY01000034.1"/>
</dbReference>
<gene>
    <name evidence="11" type="ORF">GCM10007414_37130</name>
</gene>
<evidence type="ECO:0000256" key="1">
    <source>
        <dbReference type="ARBA" id="ARBA00004429"/>
    </source>
</evidence>
<feature type="transmembrane region" description="Helical" evidence="9">
    <location>
        <begin position="12"/>
        <end position="32"/>
    </location>
</feature>
<evidence type="ECO:0000256" key="3">
    <source>
        <dbReference type="ARBA" id="ARBA00022475"/>
    </source>
</evidence>
<comment type="subcellular location">
    <subcellularLocation>
        <location evidence="1 9">Cell inner membrane</location>
        <topology evidence="1 9">Multi-pass membrane protein</topology>
    </subcellularLocation>
</comment>
<feature type="domain" description="Tripartite ATP-independent periplasmic transporters DctQ component" evidence="10">
    <location>
        <begin position="26"/>
        <end position="158"/>
    </location>
</feature>
<feature type="transmembrane region" description="Helical" evidence="9">
    <location>
        <begin position="89"/>
        <end position="111"/>
    </location>
</feature>
<evidence type="ECO:0000259" key="10">
    <source>
        <dbReference type="Pfam" id="PF04290"/>
    </source>
</evidence>
<keyword evidence="3" id="KW-1003">Cell membrane</keyword>
<dbReference type="PANTHER" id="PTHR35011">
    <property type="entry name" value="2,3-DIKETO-L-GULONATE TRAP TRANSPORTER SMALL PERMEASE PROTEIN YIAM"/>
    <property type="match status" value="1"/>
</dbReference>
<evidence type="ECO:0000313" key="12">
    <source>
        <dbReference type="Proteomes" id="UP000651977"/>
    </source>
</evidence>
<dbReference type="EMBL" id="BMDY01000034">
    <property type="protein sequence ID" value="GGB20290.1"/>
    <property type="molecule type" value="Genomic_DNA"/>
</dbReference>
<dbReference type="Pfam" id="PF04290">
    <property type="entry name" value="DctQ"/>
    <property type="match status" value="1"/>
</dbReference>
<evidence type="ECO:0000256" key="5">
    <source>
        <dbReference type="ARBA" id="ARBA00022692"/>
    </source>
</evidence>
<feature type="transmembrane region" description="Helical" evidence="9">
    <location>
        <begin position="134"/>
        <end position="156"/>
    </location>
</feature>
<sequence>MLRWQQAVDRFSKGIAVLTAILMLLMLVNIFYDVVMRYFFRSSSIGMQELEWHLFAAMFLLGIASTLQAEGHVRVDIIYDKLSARAQAWIDSLGVVFFLWPFCALVAWYGYDFALESYHLGETSGDPGGLSHRWIIKSMIPISAVCLAVSGLGMLLKNLIQLRNKA</sequence>
<dbReference type="InterPro" id="IPR007387">
    <property type="entry name" value="TRAP_DctQ"/>
</dbReference>
<comment type="caution">
    <text evidence="11">The sequence shown here is derived from an EMBL/GenBank/DDBJ whole genome shotgun (WGS) entry which is preliminary data.</text>
</comment>
<organism evidence="11 12">
    <name type="scientific">Agarivorans gilvus</name>
    <dbReference type="NCBI Taxonomy" id="680279"/>
    <lineage>
        <taxon>Bacteria</taxon>
        <taxon>Pseudomonadati</taxon>
        <taxon>Pseudomonadota</taxon>
        <taxon>Gammaproteobacteria</taxon>
        <taxon>Alteromonadales</taxon>
        <taxon>Alteromonadaceae</taxon>
        <taxon>Agarivorans</taxon>
    </lineage>
</organism>
<evidence type="ECO:0000256" key="4">
    <source>
        <dbReference type="ARBA" id="ARBA00022519"/>
    </source>
</evidence>
<evidence type="ECO:0000256" key="9">
    <source>
        <dbReference type="RuleBase" id="RU369079"/>
    </source>
</evidence>
<name>A0ABQ1I619_9ALTE</name>
<dbReference type="InterPro" id="IPR055348">
    <property type="entry name" value="DctQ"/>
</dbReference>
<comment type="subunit">
    <text evidence="9">The complex comprises the extracytoplasmic solute receptor protein and the two transmembrane proteins.</text>
</comment>
<evidence type="ECO:0000256" key="8">
    <source>
        <dbReference type="ARBA" id="ARBA00038436"/>
    </source>
</evidence>
<keyword evidence="12" id="KW-1185">Reference proteome</keyword>
<protein>
    <recommendedName>
        <fullName evidence="9">TRAP transporter small permease protein</fullName>
    </recommendedName>
</protein>
<proteinExistence type="inferred from homology"/>
<keyword evidence="5 9" id="KW-0812">Transmembrane</keyword>